<proteinExistence type="predicted"/>
<dbReference type="SUPFAM" id="SSF56349">
    <property type="entry name" value="DNA breaking-rejoining enzymes"/>
    <property type="match status" value="1"/>
</dbReference>
<organism evidence="3 4">
    <name type="scientific">Puccinia striiformis f. sp. tritici PST-78</name>
    <dbReference type="NCBI Taxonomy" id="1165861"/>
    <lineage>
        <taxon>Eukaryota</taxon>
        <taxon>Fungi</taxon>
        <taxon>Dikarya</taxon>
        <taxon>Basidiomycota</taxon>
        <taxon>Pucciniomycotina</taxon>
        <taxon>Pucciniomycetes</taxon>
        <taxon>Pucciniales</taxon>
        <taxon>Pucciniaceae</taxon>
        <taxon>Puccinia</taxon>
    </lineage>
</organism>
<dbReference type="AlphaFoldDB" id="A0A0L0VGY3"/>
<dbReference type="InterPro" id="IPR010998">
    <property type="entry name" value="Integrase_recombinase_N"/>
</dbReference>
<dbReference type="InterPro" id="IPR013762">
    <property type="entry name" value="Integrase-like_cat_sf"/>
</dbReference>
<evidence type="ECO:0000313" key="4">
    <source>
        <dbReference type="Proteomes" id="UP000054564"/>
    </source>
</evidence>
<protein>
    <recommendedName>
        <fullName evidence="5">Tyr recombinase domain-containing protein</fullName>
    </recommendedName>
</protein>
<gene>
    <name evidence="3" type="ORF">PSTG_08553</name>
</gene>
<sequence length="398" mass="44344">MPHATEKCLIPILRCNKYLISLLFLSLTLDLSTLSLLGNLAETARMFELSKISYLLRDGIYAEEISDRDLHFLHGYRWNTLLGYNSGVKKYVKFAMAIKRFPFRLPLSAEDLYDFVYWAGRVAGAPTDHDVAANTLVKYLAGIAMWHLLHGAKYPDDSRLTVTVFLRSSGHVDAETQAKPKKEAVKIKHLVILAGILVNGDRYQKALLDLAIVAFWGMARLTKLTYNSNSGPLRASASLLTTDVSFNDTRGTETISLALRGAKTAAPGESQVIFLRSLPHMLCPVAAVKRRLKEAGSEETSLFGYTDSQGNRSHLVRETVCRTLDQIWKSNGFEGLSGHSFRVGGASLRNALGISKEDICLLGRWTSDCYRLYLQTYLINEIADTKATIAELEKCWAN</sequence>
<dbReference type="Proteomes" id="UP000054564">
    <property type="component" value="Unassembled WGS sequence"/>
</dbReference>
<dbReference type="GO" id="GO:0015074">
    <property type="term" value="P:DNA integration"/>
    <property type="evidence" value="ECO:0007669"/>
    <property type="project" value="InterPro"/>
</dbReference>
<dbReference type="GO" id="GO:0003677">
    <property type="term" value="F:DNA binding"/>
    <property type="evidence" value="ECO:0007669"/>
    <property type="project" value="UniProtKB-KW"/>
</dbReference>
<dbReference type="InterPro" id="IPR052925">
    <property type="entry name" value="Phage_Integrase-like_Recomb"/>
</dbReference>
<dbReference type="EMBL" id="AJIL01000059">
    <property type="protein sequence ID" value="KNE98279.1"/>
    <property type="molecule type" value="Genomic_DNA"/>
</dbReference>
<keyword evidence="1" id="KW-0238">DNA-binding</keyword>
<name>A0A0L0VGY3_9BASI</name>
<evidence type="ECO:0008006" key="5">
    <source>
        <dbReference type="Google" id="ProtNLM"/>
    </source>
</evidence>
<dbReference type="GO" id="GO:0006310">
    <property type="term" value="P:DNA recombination"/>
    <property type="evidence" value="ECO:0007669"/>
    <property type="project" value="UniProtKB-KW"/>
</dbReference>
<reference evidence="4" key="1">
    <citation type="submission" date="2014-03" db="EMBL/GenBank/DDBJ databases">
        <title>The Genome Sequence of Puccinia striiformis f. sp. tritici PST-78.</title>
        <authorList>
            <consortium name="The Broad Institute Genome Sequencing Platform"/>
            <person name="Cuomo C."/>
            <person name="Hulbert S."/>
            <person name="Chen X."/>
            <person name="Walker B."/>
            <person name="Young S.K."/>
            <person name="Zeng Q."/>
            <person name="Gargeya S."/>
            <person name="Fitzgerald M."/>
            <person name="Haas B."/>
            <person name="Abouelleil A."/>
            <person name="Alvarado L."/>
            <person name="Arachchi H.M."/>
            <person name="Berlin A.M."/>
            <person name="Chapman S.B."/>
            <person name="Goldberg J."/>
            <person name="Griggs A."/>
            <person name="Gujja S."/>
            <person name="Hansen M."/>
            <person name="Howarth C."/>
            <person name="Imamovic A."/>
            <person name="Larimer J."/>
            <person name="McCowan C."/>
            <person name="Montmayeur A."/>
            <person name="Murphy C."/>
            <person name="Neiman D."/>
            <person name="Pearson M."/>
            <person name="Priest M."/>
            <person name="Roberts A."/>
            <person name="Saif S."/>
            <person name="Shea T."/>
            <person name="Sisk P."/>
            <person name="Sykes S."/>
            <person name="Wortman J."/>
            <person name="Nusbaum C."/>
            <person name="Birren B."/>
        </authorList>
    </citation>
    <scope>NUCLEOTIDE SEQUENCE [LARGE SCALE GENOMIC DNA]</scope>
    <source>
        <strain evidence="4">race PST-78</strain>
    </source>
</reference>
<comment type="caution">
    <text evidence="3">The sequence shown here is derived from an EMBL/GenBank/DDBJ whole genome shotgun (WGS) entry which is preliminary data.</text>
</comment>
<dbReference type="Gene3D" id="1.10.150.130">
    <property type="match status" value="1"/>
</dbReference>
<dbReference type="SUPFAM" id="SSF47823">
    <property type="entry name" value="lambda integrase-like, N-terminal domain"/>
    <property type="match status" value="1"/>
</dbReference>
<keyword evidence="4" id="KW-1185">Reference proteome</keyword>
<dbReference type="Gene3D" id="1.10.443.10">
    <property type="entry name" value="Intergrase catalytic core"/>
    <property type="match status" value="1"/>
</dbReference>
<evidence type="ECO:0000256" key="1">
    <source>
        <dbReference type="ARBA" id="ARBA00023125"/>
    </source>
</evidence>
<dbReference type="PANTHER" id="PTHR34605:SF3">
    <property type="entry name" value="P CELL-TYPE AGGLUTINATION PROTEIN MAP4-LIKE-RELATED"/>
    <property type="match status" value="1"/>
</dbReference>
<keyword evidence="2" id="KW-0233">DNA recombination</keyword>
<accession>A0A0L0VGY3</accession>
<dbReference type="InterPro" id="IPR011010">
    <property type="entry name" value="DNA_brk_join_enz"/>
</dbReference>
<dbReference type="STRING" id="1165861.A0A0L0VGY3"/>
<evidence type="ECO:0000313" key="3">
    <source>
        <dbReference type="EMBL" id="KNE98279.1"/>
    </source>
</evidence>
<evidence type="ECO:0000256" key="2">
    <source>
        <dbReference type="ARBA" id="ARBA00023172"/>
    </source>
</evidence>
<dbReference type="PANTHER" id="PTHR34605">
    <property type="entry name" value="PHAGE_INTEGRASE DOMAIN-CONTAINING PROTEIN"/>
    <property type="match status" value="1"/>
</dbReference>